<dbReference type="AlphaFoldDB" id="A0A852RDK1"/>
<evidence type="ECO:0000313" key="3">
    <source>
        <dbReference type="EMBL" id="NYD33093.1"/>
    </source>
</evidence>
<sequence>MVGIVGLPVWWVLGLASVVPLLVAVVLALDLWRRRRVIVPPGFGWWLLFLAWVLLGIGTLWAAAPGAETGGGTGRLMVFGYRFCWYAASTVVLVWLGNTPRERLPDRVVHRMMAAVFVVAVAGGLLGLIAPDFSITTLAERVLPHGLRSNGFVSTLVSARASDVQTVLGVPEPRPKAPFPYTNTWGSVMSLGLVYFVATVARSRSRWRLLAPVVLALAAIPVVWSLNRGLWLAVGSCCIGLLVLLATRRNHTALAGLVVVVVIGGFALTSTPLGTTISDRLSHPHSNERRSQLLVATVDSMTRGSPVVGFGSTRNVAGTFTSIAGGAKPDCPACGVPPLGTQGQLWLVLFSQGWVGTAFFLTFFVLALRRTWRCRTVNQTVATFVMGVFLLQLSVYDTMELPMMLVMTGIGLAWREQGGGSRLRAPRARSVAVVAGTAALGGLLGAAATVGHAQQRTSTVTVALTPSPTYLDVGEFAREVTIGALVDQPVVQPVAATIDTEAALVRSQRALTRAGEQVGMTPSELRDDISVSAPPLSTVLELNLTTSAAHDPRAAARAVAEEYLTARRTYLEDRRTTLVARLQERLAAIDATDPAWATTRTYLRAAIDYLTTHRPEAGSLIRLTPVRAVGADRGVPATSGIALGLLAGLIVVRLPRRRGPRDKTRNTEEPAPAPRVPAEEVLVHAG</sequence>
<keyword evidence="2" id="KW-0472">Membrane</keyword>
<feature type="transmembrane region" description="Helical" evidence="2">
    <location>
        <begin position="76"/>
        <end position="96"/>
    </location>
</feature>
<dbReference type="Proteomes" id="UP000582231">
    <property type="component" value="Unassembled WGS sequence"/>
</dbReference>
<dbReference type="PANTHER" id="PTHR37422">
    <property type="entry name" value="TEICHURONIC ACID BIOSYNTHESIS PROTEIN TUAE"/>
    <property type="match status" value="1"/>
</dbReference>
<comment type="caution">
    <text evidence="3">The sequence shown here is derived from an EMBL/GenBank/DDBJ whole genome shotgun (WGS) entry which is preliminary data.</text>
</comment>
<protein>
    <recommendedName>
        <fullName evidence="5">O-antigen ligase domain-containing protein</fullName>
    </recommendedName>
</protein>
<accession>A0A852RDK1</accession>
<feature type="region of interest" description="Disordered" evidence="1">
    <location>
        <begin position="658"/>
        <end position="686"/>
    </location>
</feature>
<organism evidence="3 4">
    <name type="scientific">Nocardioides kongjuensis</name>
    <dbReference type="NCBI Taxonomy" id="349522"/>
    <lineage>
        <taxon>Bacteria</taxon>
        <taxon>Bacillati</taxon>
        <taxon>Actinomycetota</taxon>
        <taxon>Actinomycetes</taxon>
        <taxon>Propionibacteriales</taxon>
        <taxon>Nocardioidaceae</taxon>
        <taxon>Nocardioides</taxon>
    </lineage>
</organism>
<keyword evidence="4" id="KW-1185">Reference proteome</keyword>
<proteinExistence type="predicted"/>
<feature type="transmembrane region" description="Helical" evidence="2">
    <location>
        <begin position="44"/>
        <end position="64"/>
    </location>
</feature>
<feature type="transmembrane region" description="Helical" evidence="2">
    <location>
        <begin position="207"/>
        <end position="224"/>
    </location>
</feature>
<dbReference type="EMBL" id="JACCBF010000001">
    <property type="protein sequence ID" value="NYD33093.1"/>
    <property type="molecule type" value="Genomic_DNA"/>
</dbReference>
<dbReference type="PANTHER" id="PTHR37422:SF13">
    <property type="entry name" value="LIPOPOLYSACCHARIDE BIOSYNTHESIS PROTEIN PA4999-RELATED"/>
    <property type="match status" value="1"/>
</dbReference>
<name>A0A852RDK1_9ACTN</name>
<evidence type="ECO:0000256" key="1">
    <source>
        <dbReference type="SAM" id="MobiDB-lite"/>
    </source>
</evidence>
<feature type="transmembrane region" description="Helical" evidence="2">
    <location>
        <begin position="345"/>
        <end position="368"/>
    </location>
</feature>
<keyword evidence="2" id="KW-1133">Transmembrane helix</keyword>
<dbReference type="RefSeq" id="WP_179729188.1">
    <property type="nucleotide sequence ID" value="NZ_BAABEF010000001.1"/>
</dbReference>
<evidence type="ECO:0000256" key="2">
    <source>
        <dbReference type="SAM" id="Phobius"/>
    </source>
</evidence>
<evidence type="ECO:0008006" key="5">
    <source>
        <dbReference type="Google" id="ProtNLM"/>
    </source>
</evidence>
<feature type="transmembrane region" description="Helical" evidence="2">
    <location>
        <begin position="181"/>
        <end position="200"/>
    </location>
</feature>
<feature type="transmembrane region" description="Helical" evidence="2">
    <location>
        <begin position="254"/>
        <end position="273"/>
    </location>
</feature>
<evidence type="ECO:0000313" key="4">
    <source>
        <dbReference type="Proteomes" id="UP000582231"/>
    </source>
</evidence>
<feature type="transmembrane region" description="Helical" evidence="2">
    <location>
        <begin position="12"/>
        <end position="32"/>
    </location>
</feature>
<reference evidence="3 4" key="1">
    <citation type="submission" date="2020-07" db="EMBL/GenBank/DDBJ databases">
        <title>Sequencing the genomes of 1000 actinobacteria strains.</title>
        <authorList>
            <person name="Klenk H.-P."/>
        </authorList>
    </citation>
    <scope>NUCLEOTIDE SEQUENCE [LARGE SCALE GENOMIC DNA]</scope>
    <source>
        <strain evidence="3 4">DSM 19082</strain>
    </source>
</reference>
<gene>
    <name evidence="3" type="ORF">BJ958_004639</name>
</gene>
<dbReference type="InterPro" id="IPR051533">
    <property type="entry name" value="WaaL-like"/>
</dbReference>
<feature type="transmembrane region" description="Helical" evidence="2">
    <location>
        <begin position="230"/>
        <end position="247"/>
    </location>
</feature>
<feature type="transmembrane region" description="Helical" evidence="2">
    <location>
        <begin position="108"/>
        <end position="130"/>
    </location>
</feature>
<feature type="transmembrane region" description="Helical" evidence="2">
    <location>
        <begin position="430"/>
        <end position="450"/>
    </location>
</feature>
<feature type="compositionally biased region" description="Basic and acidic residues" evidence="1">
    <location>
        <begin position="677"/>
        <end position="686"/>
    </location>
</feature>
<keyword evidence="2" id="KW-0812">Transmembrane</keyword>